<reference evidence="1" key="1">
    <citation type="submission" date="2020-09" db="EMBL/GenBank/DDBJ databases">
        <title>Novel species in genus Aeromicrobium.</title>
        <authorList>
            <person name="Zhang G."/>
        </authorList>
    </citation>
    <scope>NUCLEOTIDE SEQUENCE</scope>
    <source>
        <strain evidence="2">Zg-629</strain>
        <strain evidence="3">zg-629</strain>
        <strain evidence="1">Zg-636</strain>
    </source>
</reference>
<accession>A0A8I0K2L4</accession>
<dbReference type="RefSeq" id="WP_154596424.1">
    <property type="nucleotide sequence ID" value="NZ_CP060587.1"/>
</dbReference>
<dbReference type="InterPro" id="IPR049457">
    <property type="entry name" value="Emfourin"/>
</dbReference>
<dbReference type="Pfam" id="PF20242">
    <property type="entry name" value="Emfourin"/>
    <property type="match status" value="1"/>
</dbReference>
<dbReference type="AlphaFoldDB" id="A0A8I0K2L4"/>
<evidence type="ECO:0000313" key="1">
    <source>
        <dbReference type="EMBL" id="MBC9226000.1"/>
    </source>
</evidence>
<protein>
    <submittedName>
        <fullName evidence="1">Uncharacterized protein</fullName>
    </submittedName>
</protein>
<dbReference type="EMBL" id="JACTVM010000002">
    <property type="protein sequence ID" value="MBC9226000.1"/>
    <property type="molecule type" value="Genomic_DNA"/>
</dbReference>
<dbReference type="EMBL" id="CP060587">
    <property type="protein sequence ID" value="QNL94149.1"/>
    <property type="molecule type" value="Genomic_DNA"/>
</dbReference>
<keyword evidence="3" id="KW-1185">Reference proteome</keyword>
<gene>
    <name evidence="2" type="ORF">H9L21_13845</name>
    <name evidence="1" type="ORF">IBG24_06720</name>
</gene>
<evidence type="ECO:0000313" key="2">
    <source>
        <dbReference type="EMBL" id="QNL94149.1"/>
    </source>
</evidence>
<evidence type="ECO:0000313" key="3">
    <source>
        <dbReference type="Proteomes" id="UP000515871"/>
    </source>
</evidence>
<name>A0A8I0K2L4_9ACTN</name>
<dbReference type="Proteomes" id="UP000515871">
    <property type="component" value="Chromosome"/>
</dbReference>
<proteinExistence type="predicted"/>
<evidence type="ECO:0000313" key="4">
    <source>
        <dbReference type="Proteomes" id="UP000620591"/>
    </source>
</evidence>
<organism evidence="1 4">
    <name type="scientific">Aeromicrobium senzhongii</name>
    <dbReference type="NCBI Taxonomy" id="2663859"/>
    <lineage>
        <taxon>Bacteria</taxon>
        <taxon>Bacillati</taxon>
        <taxon>Actinomycetota</taxon>
        <taxon>Actinomycetes</taxon>
        <taxon>Propionibacteriales</taxon>
        <taxon>Nocardioidaceae</taxon>
        <taxon>Aeromicrobium</taxon>
    </lineage>
</organism>
<dbReference type="Proteomes" id="UP000620591">
    <property type="component" value="Unassembled WGS sequence"/>
</dbReference>
<sequence>MDHIDQPLLVVRVIRTGGFAGLRRQWEVEATSEDEAQAWWPLVEACPWDDAPDDGRPDGFVYELHANERAAVLPEQQVDGPWRDLVEAVVHRAT</sequence>